<gene>
    <name evidence="2" type="ORF">QR685DRAFT_275662</name>
</gene>
<keyword evidence="1" id="KW-0472">Membrane</keyword>
<dbReference type="Proteomes" id="UP001451303">
    <property type="component" value="Unassembled WGS sequence"/>
</dbReference>
<sequence>MKGSSGTGNATRMHSKPSSLCIALCRRPRLLWFQVCQRRSIPERLRTLQAAVCSCSFLVIWFSVFSGYLVSSYLNRPYRAYQCRRECPPSWLPSGSLFLLQFPNLLFFLYLPPYRLSMNYGISIQCKNLLARKYTMPPP</sequence>
<name>A0ABR3DEP2_NEUIN</name>
<reference evidence="2 3" key="1">
    <citation type="submission" date="2023-09" db="EMBL/GenBank/DDBJ databases">
        <title>Multi-omics analysis of a traditional fermented food reveals byproduct-associated fungal strains for waste-to-food upcycling.</title>
        <authorList>
            <consortium name="Lawrence Berkeley National Laboratory"/>
            <person name="Rekdal V.M."/>
            <person name="Villalobos-Escobedo J.M."/>
            <person name="Rodriguez-Valeron N."/>
            <person name="Garcia M.O."/>
            <person name="Vasquez D.P."/>
            <person name="Damayanti I."/>
            <person name="Sorensen P.M."/>
            <person name="Baidoo E.E."/>
            <person name="De Carvalho A.C."/>
            <person name="Riley R."/>
            <person name="Lipzen A."/>
            <person name="He G."/>
            <person name="Yan M."/>
            <person name="Haridas S."/>
            <person name="Daum C."/>
            <person name="Yoshinaga Y."/>
            <person name="Ng V."/>
            <person name="Grigoriev I.V."/>
            <person name="Munk R."/>
            <person name="Nuraida L."/>
            <person name="Wijaya C.H."/>
            <person name="Morales P.-C."/>
            <person name="Keasling J.D."/>
        </authorList>
    </citation>
    <scope>NUCLEOTIDE SEQUENCE [LARGE SCALE GENOMIC DNA]</scope>
    <source>
        <strain evidence="2 3">FGSC 2613</strain>
    </source>
</reference>
<evidence type="ECO:0000313" key="3">
    <source>
        <dbReference type="Proteomes" id="UP001451303"/>
    </source>
</evidence>
<dbReference type="EMBL" id="JAVLET010000004">
    <property type="protein sequence ID" value="KAL0471129.1"/>
    <property type="molecule type" value="Genomic_DNA"/>
</dbReference>
<accession>A0ABR3DEP2</accession>
<keyword evidence="1" id="KW-0812">Transmembrane</keyword>
<keyword evidence="3" id="KW-1185">Reference proteome</keyword>
<protein>
    <submittedName>
        <fullName evidence="2">Uncharacterized protein</fullName>
    </submittedName>
</protein>
<proteinExistence type="predicted"/>
<comment type="caution">
    <text evidence="2">The sequence shown here is derived from an EMBL/GenBank/DDBJ whole genome shotgun (WGS) entry which is preliminary data.</text>
</comment>
<evidence type="ECO:0000313" key="2">
    <source>
        <dbReference type="EMBL" id="KAL0471129.1"/>
    </source>
</evidence>
<feature type="transmembrane region" description="Helical" evidence="1">
    <location>
        <begin position="90"/>
        <end position="111"/>
    </location>
</feature>
<feature type="transmembrane region" description="Helical" evidence="1">
    <location>
        <begin position="48"/>
        <end position="70"/>
    </location>
</feature>
<evidence type="ECO:0000256" key="1">
    <source>
        <dbReference type="SAM" id="Phobius"/>
    </source>
</evidence>
<organism evidence="2 3">
    <name type="scientific">Neurospora intermedia</name>
    <dbReference type="NCBI Taxonomy" id="5142"/>
    <lineage>
        <taxon>Eukaryota</taxon>
        <taxon>Fungi</taxon>
        <taxon>Dikarya</taxon>
        <taxon>Ascomycota</taxon>
        <taxon>Pezizomycotina</taxon>
        <taxon>Sordariomycetes</taxon>
        <taxon>Sordariomycetidae</taxon>
        <taxon>Sordariales</taxon>
        <taxon>Sordariaceae</taxon>
        <taxon>Neurospora</taxon>
    </lineage>
</organism>
<keyword evidence="1" id="KW-1133">Transmembrane helix</keyword>